<dbReference type="EMBL" id="OR481006">
    <property type="protein sequence ID" value="WNO47404.1"/>
    <property type="molecule type" value="Genomic_DNA"/>
</dbReference>
<sequence>MSESFIELEKQYQKLSYELRHTIEKLAWYCSDFEVDEVDYVINPYHLSYGEEYLSHWVVNEENMLYVNLRYEDPYDDYDTDSHVRFPLHWVEHAYNDTLEEVDAEIKSEILKFHYDEVNSAKRDAIFQAKEFGLITEEQAKIELEKLS</sequence>
<reference evidence="1" key="1">
    <citation type="submission" date="2023-08" db="EMBL/GenBank/DDBJ databases">
        <authorList>
            <person name="Nazir A."/>
        </authorList>
    </citation>
    <scope>NUCLEOTIDE SEQUENCE</scope>
</reference>
<evidence type="ECO:0000313" key="1">
    <source>
        <dbReference type="EMBL" id="WNO47404.1"/>
    </source>
</evidence>
<proteinExistence type="predicted"/>
<accession>A0AA96KSH2</accession>
<name>A0AA96KSH2_9CAUD</name>
<organism evidence="1">
    <name type="scientific">Staphylococcus phage vB_VibM_10AMN12</name>
    <dbReference type="NCBI Taxonomy" id="3076785"/>
    <lineage>
        <taxon>Viruses</taxon>
        <taxon>Duplodnaviria</taxon>
        <taxon>Heunggongvirae</taxon>
        <taxon>Uroviricota</taxon>
        <taxon>Caudoviricetes</taxon>
    </lineage>
</organism>
<protein>
    <submittedName>
        <fullName evidence="1">Uncharacterized protein</fullName>
    </submittedName>
</protein>